<comment type="subcellular location">
    <subcellularLocation>
        <location evidence="8">Cell membrane</location>
        <topology evidence="8">Single-pass type II membrane protein</topology>
    </subcellularLocation>
    <subcellularLocation>
        <location evidence="1">Membrane</location>
    </subcellularLocation>
    <text evidence="8">Localizes to the division septum.</text>
</comment>
<comment type="similarity">
    <text evidence="8">Belongs to the FtsQ/DivIB family. DivIB subfamily.</text>
</comment>
<dbReference type="InterPro" id="IPR026580">
    <property type="entry name" value="DivIB"/>
</dbReference>
<keyword evidence="4 8" id="KW-0812">Transmembrane</keyword>
<dbReference type="Gene3D" id="3.40.50.10960">
    <property type="match status" value="1"/>
</dbReference>
<proteinExistence type="inferred from homology"/>
<keyword evidence="6 8" id="KW-0472">Membrane</keyword>
<evidence type="ECO:0000259" key="10">
    <source>
        <dbReference type="PROSITE" id="PS51779"/>
    </source>
</evidence>
<keyword evidence="5 8" id="KW-1133">Transmembrane helix</keyword>
<evidence type="ECO:0000256" key="1">
    <source>
        <dbReference type="ARBA" id="ARBA00004370"/>
    </source>
</evidence>
<dbReference type="EMBL" id="AYZD01000015">
    <property type="protein sequence ID" value="KRM96534.1"/>
    <property type="molecule type" value="Genomic_DNA"/>
</dbReference>
<sequence>MTEMKKLRRSKLKSQNASPLTPWEKAQQEREKKSKWKKHQFFNKKRIGNKLPDLVRQRRKVLKRHLICNLFVFSLLGLMSLYLVLPASKVQKIEVSGTDTLTKEAVVKAGGVRKGNLLIRTFLNEKEIKSKVKKQVSDIKDIKLVISGTTISYEVSESPIVGYVAKKGKYYSLNSFGNISKIARDEAQGNYPLYYQFKNRNELSSLAKQVARLSPNLRNAMSEIHYTPTDVNEQRIKIYMNDGNEIIATISTFARKMAYYPDIKAKNSNKILVDFEVGAYSYPLN</sequence>
<dbReference type="GO" id="GO:0043093">
    <property type="term" value="P:FtsZ-dependent cytokinesis"/>
    <property type="evidence" value="ECO:0007669"/>
    <property type="project" value="UniProtKB-UniRule"/>
</dbReference>
<evidence type="ECO:0000256" key="6">
    <source>
        <dbReference type="ARBA" id="ARBA00023136"/>
    </source>
</evidence>
<accession>A0A0R2D7P2</accession>
<feature type="compositionally biased region" description="Basic residues" evidence="9">
    <location>
        <begin position="1"/>
        <end position="12"/>
    </location>
</feature>
<comment type="caution">
    <text evidence="11">The sequence shown here is derived from an EMBL/GenBank/DDBJ whole genome shotgun (WGS) entry which is preliminary data.</text>
</comment>
<dbReference type="PROSITE" id="PS51779">
    <property type="entry name" value="POTRA"/>
    <property type="match status" value="1"/>
</dbReference>
<evidence type="ECO:0000256" key="8">
    <source>
        <dbReference type="HAMAP-Rule" id="MF_00912"/>
    </source>
</evidence>
<dbReference type="PANTHER" id="PTHR37820:SF1">
    <property type="entry name" value="CELL DIVISION PROTEIN FTSQ"/>
    <property type="match status" value="1"/>
</dbReference>
<dbReference type="Pfam" id="PF03799">
    <property type="entry name" value="FtsQ_DivIB_C"/>
    <property type="match status" value="1"/>
</dbReference>
<evidence type="ECO:0000256" key="2">
    <source>
        <dbReference type="ARBA" id="ARBA00022475"/>
    </source>
</evidence>
<organism evidence="11 12">
    <name type="scientific">Liquorilactobacillus aquaticus DSM 21051</name>
    <dbReference type="NCBI Taxonomy" id="1423725"/>
    <lineage>
        <taxon>Bacteria</taxon>
        <taxon>Bacillati</taxon>
        <taxon>Bacillota</taxon>
        <taxon>Bacilli</taxon>
        <taxon>Lactobacillales</taxon>
        <taxon>Lactobacillaceae</taxon>
        <taxon>Liquorilactobacillus</taxon>
    </lineage>
</organism>
<evidence type="ECO:0000256" key="4">
    <source>
        <dbReference type="ARBA" id="ARBA00022692"/>
    </source>
</evidence>
<keyword evidence="12" id="KW-1185">Reference proteome</keyword>
<gene>
    <name evidence="8" type="primary">divIB</name>
    <name evidence="11" type="ORF">FC19_GL000828</name>
</gene>
<dbReference type="GO" id="GO:0005886">
    <property type="term" value="C:plasma membrane"/>
    <property type="evidence" value="ECO:0007669"/>
    <property type="project" value="UniProtKB-SubCell"/>
</dbReference>
<dbReference type="PANTHER" id="PTHR37820">
    <property type="entry name" value="CELL DIVISION PROTEIN DIVIB"/>
    <property type="match status" value="1"/>
</dbReference>
<dbReference type="Proteomes" id="UP000051015">
    <property type="component" value="Unassembled WGS sequence"/>
</dbReference>
<dbReference type="PATRIC" id="fig|1423725.3.peg.854"/>
<feature type="domain" description="POTRA" evidence="10">
    <location>
        <begin position="88"/>
        <end position="158"/>
    </location>
</feature>
<feature type="region of interest" description="Disordered" evidence="9">
    <location>
        <begin position="1"/>
        <end position="35"/>
    </location>
</feature>
<reference evidence="11 12" key="1">
    <citation type="journal article" date="2015" name="Genome Announc.">
        <title>Expanding the biotechnology potential of lactobacilli through comparative genomics of 213 strains and associated genera.</title>
        <authorList>
            <person name="Sun Z."/>
            <person name="Harris H.M."/>
            <person name="McCann A."/>
            <person name="Guo C."/>
            <person name="Argimon S."/>
            <person name="Zhang W."/>
            <person name="Yang X."/>
            <person name="Jeffery I.B."/>
            <person name="Cooney J.C."/>
            <person name="Kagawa T.F."/>
            <person name="Liu W."/>
            <person name="Song Y."/>
            <person name="Salvetti E."/>
            <person name="Wrobel A."/>
            <person name="Rasinkangas P."/>
            <person name="Parkhill J."/>
            <person name="Rea M.C."/>
            <person name="O'Sullivan O."/>
            <person name="Ritari J."/>
            <person name="Douillard F.P."/>
            <person name="Paul Ross R."/>
            <person name="Yang R."/>
            <person name="Briner A.E."/>
            <person name="Felis G.E."/>
            <person name="de Vos W.M."/>
            <person name="Barrangou R."/>
            <person name="Klaenhammer T.R."/>
            <person name="Caufield P.W."/>
            <person name="Cui Y."/>
            <person name="Zhang H."/>
            <person name="O'Toole P.W."/>
        </authorList>
    </citation>
    <scope>NUCLEOTIDE SEQUENCE [LARGE SCALE GENOMIC DNA]</scope>
    <source>
        <strain evidence="11 12">DSM 21051</strain>
    </source>
</reference>
<evidence type="ECO:0000256" key="9">
    <source>
        <dbReference type="SAM" id="MobiDB-lite"/>
    </source>
</evidence>
<keyword evidence="2 8" id="KW-1003">Cell membrane</keyword>
<dbReference type="AlphaFoldDB" id="A0A0R2D7P2"/>
<evidence type="ECO:0000313" key="11">
    <source>
        <dbReference type="EMBL" id="KRM96534.1"/>
    </source>
</evidence>
<dbReference type="HAMAP" id="MF_00912">
    <property type="entry name" value="DivIB"/>
    <property type="match status" value="1"/>
</dbReference>
<keyword evidence="7 8" id="KW-0131">Cell cycle</keyword>
<evidence type="ECO:0000256" key="5">
    <source>
        <dbReference type="ARBA" id="ARBA00022989"/>
    </source>
</evidence>
<name>A0A0R2D7P2_9LACO</name>
<dbReference type="InterPro" id="IPR034746">
    <property type="entry name" value="POTRA"/>
</dbReference>
<dbReference type="InterPro" id="IPR005548">
    <property type="entry name" value="Cell_div_FtsQ/DivIB_C"/>
</dbReference>
<evidence type="ECO:0000256" key="7">
    <source>
        <dbReference type="ARBA" id="ARBA00023306"/>
    </source>
</evidence>
<evidence type="ECO:0000256" key="3">
    <source>
        <dbReference type="ARBA" id="ARBA00022618"/>
    </source>
</evidence>
<dbReference type="GO" id="GO:0032153">
    <property type="term" value="C:cell division site"/>
    <property type="evidence" value="ECO:0007669"/>
    <property type="project" value="UniProtKB-UniRule"/>
</dbReference>
<protein>
    <recommendedName>
        <fullName evidence="8">Cell division protein DivIB</fullName>
    </recommendedName>
</protein>
<comment type="function">
    <text evidence="8">Cell division protein that may be involved in stabilizing or promoting the assembly of the division complex.</text>
</comment>
<keyword evidence="3 8" id="KW-0132">Cell division</keyword>
<feature type="transmembrane region" description="Helical" evidence="8">
    <location>
        <begin position="66"/>
        <end position="85"/>
    </location>
</feature>
<dbReference type="STRING" id="1423725.FC19_GL000828"/>
<evidence type="ECO:0000313" key="12">
    <source>
        <dbReference type="Proteomes" id="UP000051015"/>
    </source>
</evidence>
<dbReference type="InterPro" id="IPR050487">
    <property type="entry name" value="FtsQ_DivIB"/>
</dbReference>